<evidence type="ECO:0000313" key="2">
    <source>
        <dbReference type="Proteomes" id="UP001055879"/>
    </source>
</evidence>
<reference evidence="1 2" key="2">
    <citation type="journal article" date="2022" name="Mol. Ecol. Resour.">
        <title>The genomes of chicory, endive, great burdock and yacon provide insights into Asteraceae paleo-polyploidization history and plant inulin production.</title>
        <authorList>
            <person name="Fan W."/>
            <person name="Wang S."/>
            <person name="Wang H."/>
            <person name="Wang A."/>
            <person name="Jiang F."/>
            <person name="Liu H."/>
            <person name="Zhao H."/>
            <person name="Xu D."/>
            <person name="Zhang Y."/>
        </authorList>
    </citation>
    <scope>NUCLEOTIDE SEQUENCE [LARGE SCALE GENOMIC DNA]</scope>
    <source>
        <strain evidence="2">cv. Niubang</strain>
    </source>
</reference>
<gene>
    <name evidence="1" type="ORF">L6452_14794</name>
</gene>
<keyword evidence="2" id="KW-1185">Reference proteome</keyword>
<name>A0ACB9CLW3_ARCLA</name>
<reference evidence="2" key="1">
    <citation type="journal article" date="2022" name="Mol. Ecol. Resour.">
        <title>The genomes of chicory, endive, great burdock and yacon provide insights into Asteraceae palaeo-polyploidization history and plant inulin production.</title>
        <authorList>
            <person name="Fan W."/>
            <person name="Wang S."/>
            <person name="Wang H."/>
            <person name="Wang A."/>
            <person name="Jiang F."/>
            <person name="Liu H."/>
            <person name="Zhao H."/>
            <person name="Xu D."/>
            <person name="Zhang Y."/>
        </authorList>
    </citation>
    <scope>NUCLEOTIDE SEQUENCE [LARGE SCALE GENOMIC DNA]</scope>
    <source>
        <strain evidence="2">cv. Niubang</strain>
    </source>
</reference>
<comment type="caution">
    <text evidence="1">The sequence shown here is derived from an EMBL/GenBank/DDBJ whole genome shotgun (WGS) entry which is preliminary data.</text>
</comment>
<evidence type="ECO:0000313" key="1">
    <source>
        <dbReference type="EMBL" id="KAI3735299.1"/>
    </source>
</evidence>
<proteinExistence type="predicted"/>
<dbReference type="EMBL" id="CM042050">
    <property type="protein sequence ID" value="KAI3735299.1"/>
    <property type="molecule type" value="Genomic_DNA"/>
</dbReference>
<accession>A0ACB9CLW3</accession>
<organism evidence="1 2">
    <name type="scientific">Arctium lappa</name>
    <name type="common">Greater burdock</name>
    <name type="synonym">Lappa major</name>
    <dbReference type="NCBI Taxonomy" id="4217"/>
    <lineage>
        <taxon>Eukaryota</taxon>
        <taxon>Viridiplantae</taxon>
        <taxon>Streptophyta</taxon>
        <taxon>Embryophyta</taxon>
        <taxon>Tracheophyta</taxon>
        <taxon>Spermatophyta</taxon>
        <taxon>Magnoliopsida</taxon>
        <taxon>eudicotyledons</taxon>
        <taxon>Gunneridae</taxon>
        <taxon>Pentapetalae</taxon>
        <taxon>asterids</taxon>
        <taxon>campanulids</taxon>
        <taxon>Asterales</taxon>
        <taxon>Asteraceae</taxon>
        <taxon>Carduoideae</taxon>
        <taxon>Cardueae</taxon>
        <taxon>Arctiinae</taxon>
        <taxon>Arctium</taxon>
    </lineage>
</organism>
<protein>
    <submittedName>
        <fullName evidence="1">Uncharacterized protein</fullName>
    </submittedName>
</protein>
<sequence length="313" mass="34805">MPLQDSSDEASIDIEFTNPEGRSSEEDLIESDEELESTDLNNTQTTIGEDEELGESDEVPDSNELNEKDSLRMARGKVPLTKSLVAKFKSTQKDTSPSEREIEMNSEDNVVSLRDDENISLMPSSQPIASKRNLRPRVLTATHVEESGEDDEEDEEELEEEVDADEDEEEKEGTGKESNDDFPVLRLELEMLKPSFEIDGNALNCWAYVLNNEEKFKNPATSSRLFLDVNVMTPTMEDNSISLGERQMEFDANVIAACRGNAALTSIKVDLWHATTSPIVMNRPLPSLATTMSGSAFASQHGCCEGSKRVENK</sequence>
<dbReference type="Proteomes" id="UP001055879">
    <property type="component" value="Linkage Group LG04"/>
</dbReference>